<dbReference type="EMBL" id="WPHR01000007">
    <property type="protein sequence ID" value="MUZ73365.1"/>
    <property type="molecule type" value="Genomic_DNA"/>
</dbReference>
<dbReference type="Proteomes" id="UP000477951">
    <property type="component" value="Unassembled WGS sequence"/>
</dbReference>
<reference evidence="1 2" key="1">
    <citation type="submission" date="2019-12" db="EMBL/GenBank/DDBJ databases">
        <title>Whole-genome sequencing of Allorhizobium vitis.</title>
        <authorList>
            <person name="Gan H.M."/>
            <person name="Szegedi E."/>
            <person name="Burr T."/>
            <person name="Savka M.A."/>
        </authorList>
    </citation>
    <scope>NUCLEOTIDE SEQUENCE [LARGE SCALE GENOMIC DNA]</scope>
    <source>
        <strain evidence="1 2">CG516</strain>
    </source>
</reference>
<organism evidence="1 2">
    <name type="scientific">Agrobacterium vitis</name>
    <name type="common">Rhizobium vitis</name>
    <dbReference type="NCBI Taxonomy" id="373"/>
    <lineage>
        <taxon>Bacteria</taxon>
        <taxon>Pseudomonadati</taxon>
        <taxon>Pseudomonadota</taxon>
        <taxon>Alphaproteobacteria</taxon>
        <taxon>Hyphomicrobiales</taxon>
        <taxon>Rhizobiaceae</taxon>
        <taxon>Rhizobium/Agrobacterium group</taxon>
        <taxon>Agrobacterium</taxon>
    </lineage>
</organism>
<proteinExistence type="predicted"/>
<accession>A0A6L6VEK7</accession>
<sequence length="94" mass="10432">MISLHKELHAVAGRIRRLADRPTIQTTELLLEADFLDGLTRLARNMEQELAVHRLTEAGKAGRQIVDELANEQFAGLAKDADAKIIRPDFGGRS</sequence>
<dbReference type="AlphaFoldDB" id="A0A6L6VEK7"/>
<evidence type="ECO:0000313" key="1">
    <source>
        <dbReference type="EMBL" id="MUZ73365.1"/>
    </source>
</evidence>
<name>A0A6L6VEK7_AGRVI</name>
<evidence type="ECO:0000313" key="2">
    <source>
        <dbReference type="Proteomes" id="UP000477951"/>
    </source>
</evidence>
<comment type="caution">
    <text evidence="1">The sequence shown here is derived from an EMBL/GenBank/DDBJ whole genome shotgun (WGS) entry which is preliminary data.</text>
</comment>
<protein>
    <submittedName>
        <fullName evidence="1">Uncharacterized protein</fullName>
    </submittedName>
</protein>
<dbReference type="RefSeq" id="WP_156614798.1">
    <property type="nucleotide sequence ID" value="NZ_WPHR01000007.1"/>
</dbReference>
<gene>
    <name evidence="1" type="ORF">GOZ90_11795</name>
</gene>